<dbReference type="Proteomes" id="UP000677537">
    <property type="component" value="Unassembled WGS sequence"/>
</dbReference>
<dbReference type="InterPro" id="IPR001279">
    <property type="entry name" value="Metallo-B-lactamas"/>
</dbReference>
<dbReference type="SMART" id="SM00849">
    <property type="entry name" value="Lactamase_B"/>
    <property type="match status" value="1"/>
</dbReference>
<reference evidence="3" key="1">
    <citation type="submission" date="2021-03" db="EMBL/GenBank/DDBJ databases">
        <authorList>
            <person name="So Y."/>
        </authorList>
    </citation>
    <scope>NUCLEOTIDE SEQUENCE</scope>
    <source>
        <strain evidence="3">SG15</strain>
    </source>
</reference>
<name>A0A940N2A8_9PROT</name>
<sequence>MEADPGGMVVTLLGTGTPNPSAERFGPAALVQAGGLNLLFDAGRGCPVRLAQCGVPLGQVSAVFLTHFHSDHVNGLADVWMSSYVPPAWGGRRTPMRLFGPPGTERMAHHLREAFADDIRIRMADERVPEAATRIEARDFPASGGVILDEAGVRVTAFEVDHGQHIRPAVGFRIDHGGRSVLLSGDTKPHPNVVRYGAGVDLLVHEVCGLPPGLADHSISRAIADHHTSPEQAAEIFSATRPRLAAFTHIVQIRAPGTPPVSLAEIEQRTRAGYDGQLVLGEDLMQFTLTADEVAVGRAG</sequence>
<keyword evidence="4" id="KW-1185">Reference proteome</keyword>
<protein>
    <submittedName>
        <fullName evidence="3">MBL fold metallo-hydrolase</fullName>
    </submittedName>
</protein>
<keyword evidence="1" id="KW-0378">Hydrolase</keyword>
<comment type="caution">
    <text evidence="3">The sequence shown here is derived from an EMBL/GenBank/DDBJ whole genome shotgun (WGS) entry which is preliminary data.</text>
</comment>
<proteinExistence type="predicted"/>
<dbReference type="InterPro" id="IPR044094">
    <property type="entry name" value="AtsA-like_MBL-fold"/>
</dbReference>
<dbReference type="RefSeq" id="WP_209376718.1">
    <property type="nucleotide sequence ID" value="NZ_JAGIZA010000023.1"/>
</dbReference>
<evidence type="ECO:0000313" key="3">
    <source>
        <dbReference type="EMBL" id="MBP0495923.1"/>
    </source>
</evidence>
<dbReference type="GO" id="GO:0042781">
    <property type="term" value="F:3'-tRNA processing endoribonuclease activity"/>
    <property type="evidence" value="ECO:0007669"/>
    <property type="project" value="TreeGrafter"/>
</dbReference>
<dbReference type="CDD" id="cd07719">
    <property type="entry name" value="arylsulfatase_AtsA-like_MBL-fold"/>
    <property type="match status" value="1"/>
</dbReference>
<gene>
    <name evidence="3" type="ORF">J5Y10_24275</name>
</gene>
<feature type="domain" description="Metallo-beta-lactamase" evidence="2">
    <location>
        <begin position="25"/>
        <end position="241"/>
    </location>
</feature>
<evidence type="ECO:0000259" key="2">
    <source>
        <dbReference type="SMART" id="SM00849"/>
    </source>
</evidence>
<dbReference type="Pfam" id="PF12706">
    <property type="entry name" value="Lactamase_B_2"/>
    <property type="match status" value="1"/>
</dbReference>
<dbReference type="PANTHER" id="PTHR46018:SF2">
    <property type="entry name" value="ZINC PHOSPHODIESTERASE ELAC PROTEIN 1"/>
    <property type="match status" value="1"/>
</dbReference>
<dbReference type="InterPro" id="IPR036866">
    <property type="entry name" value="RibonucZ/Hydroxyglut_hydro"/>
</dbReference>
<evidence type="ECO:0000256" key="1">
    <source>
        <dbReference type="ARBA" id="ARBA00022801"/>
    </source>
</evidence>
<dbReference type="SUPFAM" id="SSF56281">
    <property type="entry name" value="Metallo-hydrolase/oxidoreductase"/>
    <property type="match status" value="1"/>
</dbReference>
<organism evidence="3 4">
    <name type="scientific">Roseomonas indoligenes</name>
    <dbReference type="NCBI Taxonomy" id="2820811"/>
    <lineage>
        <taxon>Bacteria</taxon>
        <taxon>Pseudomonadati</taxon>
        <taxon>Pseudomonadota</taxon>
        <taxon>Alphaproteobacteria</taxon>
        <taxon>Acetobacterales</taxon>
        <taxon>Roseomonadaceae</taxon>
        <taxon>Roseomonas</taxon>
    </lineage>
</organism>
<dbReference type="PANTHER" id="PTHR46018">
    <property type="entry name" value="ZINC PHOSPHODIESTERASE ELAC PROTEIN 1"/>
    <property type="match status" value="1"/>
</dbReference>
<dbReference type="EMBL" id="JAGIZA010000023">
    <property type="protein sequence ID" value="MBP0495923.1"/>
    <property type="molecule type" value="Genomic_DNA"/>
</dbReference>
<evidence type="ECO:0000313" key="4">
    <source>
        <dbReference type="Proteomes" id="UP000677537"/>
    </source>
</evidence>
<accession>A0A940N2A8</accession>
<dbReference type="AlphaFoldDB" id="A0A940N2A8"/>
<dbReference type="Gene3D" id="3.60.15.10">
    <property type="entry name" value="Ribonuclease Z/Hydroxyacylglutathione hydrolase-like"/>
    <property type="match status" value="1"/>
</dbReference>